<evidence type="ECO:0000256" key="2">
    <source>
        <dbReference type="ARBA" id="ARBA00022475"/>
    </source>
</evidence>
<dbReference type="OrthoDB" id="5800391at2759"/>
<feature type="transmembrane region" description="Helical" evidence="8">
    <location>
        <begin position="55"/>
        <end position="80"/>
    </location>
</feature>
<keyword evidence="4 8" id="KW-1133">Transmembrane helix</keyword>
<keyword evidence="2" id="KW-1003">Cell membrane</keyword>
<feature type="transmembrane region" description="Helical" evidence="8">
    <location>
        <begin position="304"/>
        <end position="325"/>
    </location>
</feature>
<keyword evidence="3 8" id="KW-0812">Transmembrane</keyword>
<dbReference type="GO" id="GO:0050909">
    <property type="term" value="P:sensory perception of taste"/>
    <property type="evidence" value="ECO:0007669"/>
    <property type="project" value="InterPro"/>
</dbReference>
<dbReference type="PANTHER" id="PTHR21421">
    <property type="entry name" value="GUSTATORY RECEPTOR"/>
    <property type="match status" value="1"/>
</dbReference>
<evidence type="ECO:0000313" key="10">
    <source>
        <dbReference type="Proteomes" id="UP000887013"/>
    </source>
</evidence>
<evidence type="ECO:0000256" key="1">
    <source>
        <dbReference type="ARBA" id="ARBA00004651"/>
    </source>
</evidence>
<gene>
    <name evidence="9" type="primary">AVEN_259223_1</name>
    <name evidence="9" type="ORF">NPIL_585181</name>
</gene>
<evidence type="ECO:0000256" key="4">
    <source>
        <dbReference type="ARBA" id="ARBA00022989"/>
    </source>
</evidence>
<feature type="transmembrane region" description="Helical" evidence="8">
    <location>
        <begin position="192"/>
        <end position="220"/>
    </location>
</feature>
<dbReference type="GO" id="GO:0051606">
    <property type="term" value="P:detection of stimulus"/>
    <property type="evidence" value="ECO:0007669"/>
    <property type="project" value="UniProtKB-ARBA"/>
</dbReference>
<dbReference type="Proteomes" id="UP000887013">
    <property type="component" value="Unassembled WGS sequence"/>
</dbReference>
<keyword evidence="5 8" id="KW-0472">Membrane</keyword>
<evidence type="ECO:0000256" key="8">
    <source>
        <dbReference type="SAM" id="Phobius"/>
    </source>
</evidence>
<dbReference type="InterPro" id="IPR013604">
    <property type="entry name" value="7TM_chemorcpt"/>
</dbReference>
<proteinExistence type="predicted"/>
<evidence type="ECO:0000256" key="7">
    <source>
        <dbReference type="SAM" id="MobiDB-lite"/>
    </source>
</evidence>
<dbReference type="GO" id="GO:0005886">
    <property type="term" value="C:plasma membrane"/>
    <property type="evidence" value="ECO:0007669"/>
    <property type="project" value="UniProtKB-SubCell"/>
</dbReference>
<evidence type="ECO:0008006" key="11">
    <source>
        <dbReference type="Google" id="ProtNLM"/>
    </source>
</evidence>
<feature type="transmembrane region" description="Helical" evidence="8">
    <location>
        <begin position="140"/>
        <end position="161"/>
    </location>
</feature>
<protein>
    <recommendedName>
        <fullName evidence="11">Gustatory receptor</fullName>
    </recommendedName>
</protein>
<evidence type="ECO:0000256" key="5">
    <source>
        <dbReference type="ARBA" id="ARBA00023136"/>
    </source>
</evidence>
<dbReference type="GO" id="GO:0038023">
    <property type="term" value="F:signaling receptor activity"/>
    <property type="evidence" value="ECO:0007669"/>
    <property type="project" value="UniProtKB-ARBA"/>
</dbReference>
<accession>A0A8X6QKN7</accession>
<feature type="transmembrane region" description="Helical" evidence="8">
    <location>
        <begin position="273"/>
        <end position="292"/>
    </location>
</feature>
<sequence>MTSRKLSRNRRDGVSADDSNTDISEDQELEIIAKFFWFSGVAFTSFETYFSLKGLFITCFNVTTSLLSIYFLAASIYFSTTKRPHATGYTFISAFATLIGLCLRFIVLKKRARIQKCSEIISKLNRDMLLPPESKSSRRFLWLGCGLSLIIPVSMMTFGMISGNFHHSSRKYRALYFFSSNIPNRVSPEWEFLIILLQVINVLLNRCLPLLTMILCVYIFTRLRDINHNFLSQLQKSMDLNLPSKLFSDYTKLYGRITNTVEKVEKTFSLISFFLYGYMLSCVFSITSYMITRSGTLNASKVSSQAATFIEIVTCFIFLSVRAAAVNESAVEVKNLIHSLPSKRFDFSPNLIATLLQLANNFASEVCVTGWGLFMINRGFILTTAGVVVTYGVILVQLGS</sequence>
<comment type="subcellular location">
    <subcellularLocation>
        <location evidence="1">Cell membrane</location>
        <topology evidence="1">Multi-pass membrane protein</topology>
    </subcellularLocation>
</comment>
<dbReference type="AlphaFoldDB" id="A0A8X6QKN7"/>
<keyword evidence="10" id="KW-1185">Reference proteome</keyword>
<feature type="region of interest" description="Disordered" evidence="7">
    <location>
        <begin position="1"/>
        <end position="21"/>
    </location>
</feature>
<name>A0A8X6QKN7_NEPPI</name>
<reference evidence="9" key="1">
    <citation type="submission" date="2020-08" db="EMBL/GenBank/DDBJ databases">
        <title>Multicomponent nature underlies the extraordinary mechanical properties of spider dragline silk.</title>
        <authorList>
            <person name="Kono N."/>
            <person name="Nakamura H."/>
            <person name="Mori M."/>
            <person name="Yoshida Y."/>
            <person name="Ohtoshi R."/>
            <person name="Malay A.D."/>
            <person name="Moran D.A.P."/>
            <person name="Tomita M."/>
            <person name="Numata K."/>
            <person name="Arakawa K."/>
        </authorList>
    </citation>
    <scope>NUCLEOTIDE SEQUENCE</scope>
</reference>
<dbReference type="PANTHER" id="PTHR21421:SF29">
    <property type="entry name" value="GUSTATORY RECEPTOR 5A FOR TREHALOSE-RELATED"/>
    <property type="match status" value="1"/>
</dbReference>
<dbReference type="EMBL" id="BMAW01128110">
    <property type="protein sequence ID" value="GFU24066.1"/>
    <property type="molecule type" value="Genomic_DNA"/>
</dbReference>
<organism evidence="9 10">
    <name type="scientific">Nephila pilipes</name>
    <name type="common">Giant wood spider</name>
    <name type="synonym">Nephila maculata</name>
    <dbReference type="NCBI Taxonomy" id="299642"/>
    <lineage>
        <taxon>Eukaryota</taxon>
        <taxon>Metazoa</taxon>
        <taxon>Ecdysozoa</taxon>
        <taxon>Arthropoda</taxon>
        <taxon>Chelicerata</taxon>
        <taxon>Arachnida</taxon>
        <taxon>Araneae</taxon>
        <taxon>Araneomorphae</taxon>
        <taxon>Entelegynae</taxon>
        <taxon>Araneoidea</taxon>
        <taxon>Nephilidae</taxon>
        <taxon>Nephila</taxon>
    </lineage>
</organism>
<evidence type="ECO:0000313" key="9">
    <source>
        <dbReference type="EMBL" id="GFU24066.1"/>
    </source>
</evidence>
<feature type="transmembrane region" description="Helical" evidence="8">
    <location>
        <begin position="86"/>
        <end position="107"/>
    </location>
</feature>
<comment type="caution">
    <text evidence="9">The sequence shown here is derived from an EMBL/GenBank/DDBJ whole genome shotgun (WGS) entry which is preliminary data.</text>
</comment>
<evidence type="ECO:0000256" key="6">
    <source>
        <dbReference type="ARBA" id="ARBA00023170"/>
    </source>
</evidence>
<feature type="transmembrane region" description="Helical" evidence="8">
    <location>
        <begin position="380"/>
        <end position="399"/>
    </location>
</feature>
<keyword evidence="6" id="KW-0675">Receptor</keyword>
<evidence type="ECO:0000256" key="3">
    <source>
        <dbReference type="ARBA" id="ARBA00022692"/>
    </source>
</evidence>
<dbReference type="Pfam" id="PF08395">
    <property type="entry name" value="7tm_7"/>
    <property type="match status" value="1"/>
</dbReference>